<dbReference type="EMBL" id="SGBC01000003">
    <property type="protein sequence ID" value="RZD15858.1"/>
    <property type="molecule type" value="Genomic_DNA"/>
</dbReference>
<gene>
    <name evidence="1" type="ORF">EVJ46_06570</name>
</gene>
<evidence type="ECO:0000313" key="2">
    <source>
        <dbReference type="Proteomes" id="UP000316562"/>
    </source>
</evidence>
<sequence>MANPFGDIFCLHDEYDLHIIKDKLNLQNNPGENKKTEEDEAHVPHTIHDNMKIPDGLTAKDLVTKNGLMPHFQILYNGSDLNFNLKSIKNNNGVFVIKSEGFLREDKENSEEINGDKNGIEKEINKNSIAFQENVKNKILLNLEITISDTIRYHVAINNNYSSNYSNNDKNNDKNNSNKNDKYSLKDLSMFFRFSFSGGDGPATYIKPDDKNIYGLRENLINIPVDSPVELGDSYWGGNLKAFVSTNGYANYKANKDNAVNIDFTPLLNYSPITTLSLYEGGYEKIFQASELNILWDMEKSVISDINVEWKLEKNKIK</sequence>
<reference evidence="1 2" key="1">
    <citation type="journal article" date="2019" name="ISME J.">
        <title>Insights into ecological role of a new deltaproteobacterial order Candidatus Acidulodesulfobacterales by metagenomics and metatranscriptomics.</title>
        <authorList>
            <person name="Tan S."/>
            <person name="Liu J."/>
            <person name="Fang Y."/>
            <person name="Hedlund B.P."/>
            <person name="Lian Z.H."/>
            <person name="Huang L.Y."/>
            <person name="Li J.T."/>
            <person name="Huang L.N."/>
            <person name="Li W.J."/>
            <person name="Jiang H.C."/>
            <person name="Dong H.L."/>
            <person name="Shu W.S."/>
        </authorList>
    </citation>
    <scope>NUCLEOTIDE SEQUENCE [LARGE SCALE GENOMIC DNA]</scope>
    <source>
        <strain evidence="1">AP2</strain>
    </source>
</reference>
<evidence type="ECO:0000313" key="1">
    <source>
        <dbReference type="EMBL" id="RZD15858.1"/>
    </source>
</evidence>
<organism evidence="1 2">
    <name type="scientific">Acididesulfobacter guangdongensis</name>
    <dbReference type="NCBI Taxonomy" id="2597225"/>
    <lineage>
        <taxon>Bacteria</taxon>
        <taxon>Deltaproteobacteria</taxon>
        <taxon>Candidatus Acidulodesulfobacterales</taxon>
        <taxon>Candidatus Acididesulfobacter</taxon>
    </lineage>
</organism>
<accession>A0A519BF29</accession>
<name>A0A519BF29_ACIG2</name>
<dbReference type="Proteomes" id="UP000316562">
    <property type="component" value="Unassembled WGS sequence"/>
</dbReference>
<dbReference type="AlphaFoldDB" id="A0A519BF29"/>
<proteinExistence type="predicted"/>
<comment type="caution">
    <text evidence="1">The sequence shown here is derived from an EMBL/GenBank/DDBJ whole genome shotgun (WGS) entry which is preliminary data.</text>
</comment>
<protein>
    <submittedName>
        <fullName evidence="1">Uncharacterized protein</fullName>
    </submittedName>
</protein>